<comment type="domain">
    <text evidence="13">The Q motif is unique to and characteristic of the DEAD box family of RNA helicases and controls ATP binding and hydrolysis.</text>
</comment>
<dbReference type="Proteomes" id="UP001378960">
    <property type="component" value="Unassembled WGS sequence"/>
</dbReference>
<dbReference type="GO" id="GO:0005524">
    <property type="term" value="F:ATP binding"/>
    <property type="evidence" value="ECO:0007669"/>
    <property type="project" value="UniProtKB-UniRule"/>
</dbReference>
<keyword evidence="7 12" id="KW-0067">ATP-binding</keyword>
<feature type="compositionally biased region" description="Basic and acidic residues" evidence="14">
    <location>
        <begin position="535"/>
        <end position="577"/>
    </location>
</feature>
<dbReference type="EMBL" id="BTGB01000003">
    <property type="protein sequence ID" value="GMM45862.1"/>
    <property type="molecule type" value="Genomic_DNA"/>
</dbReference>
<feature type="region of interest" description="Disordered" evidence="14">
    <location>
        <begin position="535"/>
        <end position="585"/>
    </location>
</feature>
<keyword evidence="8 13" id="KW-0694">RNA-binding</keyword>
<dbReference type="GO" id="GO:0003723">
    <property type="term" value="F:RNA binding"/>
    <property type="evidence" value="ECO:0007669"/>
    <property type="project" value="UniProtKB-UniRule"/>
</dbReference>
<keyword evidence="2" id="KW-0690">Ribosome biogenesis</keyword>
<evidence type="ECO:0000259" key="15">
    <source>
        <dbReference type="PROSITE" id="PS51192"/>
    </source>
</evidence>
<sequence>MKKEVASVSWDDLSYQIEPWVKNAMITLGFTSMTPVQASTIPLLSQHKDVVVEAVTGSGKTLAYVIPVLEKVIKLLKEAELKKGQFGALVVAPTRELANQINTVFNSVIELQPEEEKRIGTQLLVGSMQNVREDLELFHKTKPQILIGTPGRIIDFFSSNSIKTNKCEIMILDEADKLLDDGFINDTQSIVRYLPSQRRTGLFSATISAVGSKIFKAGMTNPVKITVKSASLAANSAPESLNLSYMVVDPELKLKILYQLLLKFRYKKVIVYFPTNFAVTHFFNFFMELVKKSNTPESETVNIYSLHGKLEAKPRMKTLNTFAEESPFKSVLFTTDVAARGIDIPDVDLVIQLDPPTEPDVFLHRCGRTGRANKIGSAITMISEGREEEYINFLNVKNIDLKLQETPKLNEELVKNFDEKMRSWLLEDRARYDHAVRCYVGYTRYYSKHVASSIFRLAELNYLKLAKLHGLTRYPKMPENKYIKDFPTDGWFDDSIDFDTYKYKDEVKEAARLEELKTEKRRKERKQKALLKKELKEKNSAWSKKVDTKENKLERREKMSKRRDAVEAELQKQKEADGVDDSDSDVEVDWKDLVRANKKQKKQPAQTQGFFDDL</sequence>
<dbReference type="CDD" id="cd17960">
    <property type="entry name" value="DEADc_DDX55"/>
    <property type="match status" value="1"/>
</dbReference>
<comment type="caution">
    <text evidence="17">The sequence shown here is derived from an EMBL/GenBank/DDBJ whole genome shotgun (WGS) entry which is preliminary data.</text>
</comment>
<comment type="subcellular location">
    <subcellularLocation>
        <location evidence="1">Nucleus</location>
        <location evidence="1">Nucleolus</location>
    </subcellularLocation>
</comment>
<evidence type="ECO:0000256" key="14">
    <source>
        <dbReference type="SAM" id="MobiDB-lite"/>
    </source>
</evidence>
<comment type="catalytic activity">
    <reaction evidence="13">
        <text>ATP + H2O = ADP + phosphate + H(+)</text>
        <dbReference type="Rhea" id="RHEA:13065"/>
        <dbReference type="ChEBI" id="CHEBI:15377"/>
        <dbReference type="ChEBI" id="CHEBI:15378"/>
        <dbReference type="ChEBI" id="CHEBI:30616"/>
        <dbReference type="ChEBI" id="CHEBI:43474"/>
        <dbReference type="ChEBI" id="CHEBI:456216"/>
        <dbReference type="EC" id="3.6.4.13"/>
    </reaction>
</comment>
<comment type="function">
    <text evidence="13">RNA helicase.</text>
</comment>
<dbReference type="SMART" id="SM00490">
    <property type="entry name" value="HELICc"/>
    <property type="match status" value="1"/>
</dbReference>
<keyword evidence="3" id="KW-0698">rRNA processing</keyword>
<evidence type="ECO:0000313" key="18">
    <source>
        <dbReference type="Proteomes" id="UP001378960"/>
    </source>
</evidence>
<dbReference type="CDD" id="cd18787">
    <property type="entry name" value="SF2_C_DEAD"/>
    <property type="match status" value="1"/>
</dbReference>
<keyword evidence="9" id="KW-0175">Coiled coil</keyword>
<dbReference type="InterPro" id="IPR056330">
    <property type="entry name" value="CTT_SPB4"/>
</dbReference>
<evidence type="ECO:0000256" key="3">
    <source>
        <dbReference type="ARBA" id="ARBA00022552"/>
    </source>
</evidence>
<feature type="domain" description="Helicase ATP-binding" evidence="15">
    <location>
        <begin position="41"/>
        <end position="225"/>
    </location>
</feature>
<dbReference type="GO" id="GO:0016787">
    <property type="term" value="F:hydrolase activity"/>
    <property type="evidence" value="ECO:0007669"/>
    <property type="project" value="UniProtKB-KW"/>
</dbReference>
<evidence type="ECO:0000256" key="2">
    <source>
        <dbReference type="ARBA" id="ARBA00022517"/>
    </source>
</evidence>
<name>A0AAV5R4H0_PICKL</name>
<feature type="compositionally biased region" description="Polar residues" evidence="14">
    <location>
        <begin position="603"/>
        <end position="614"/>
    </location>
</feature>
<dbReference type="AlphaFoldDB" id="A0AAV5R4H0"/>
<dbReference type="Pfam" id="PF13959">
    <property type="entry name" value="CTE_SPB4"/>
    <property type="match status" value="1"/>
</dbReference>
<dbReference type="InterPro" id="IPR000629">
    <property type="entry name" value="RNA-helicase_DEAD-box_CS"/>
</dbReference>
<evidence type="ECO:0000256" key="6">
    <source>
        <dbReference type="ARBA" id="ARBA00022806"/>
    </source>
</evidence>
<accession>A0AAV5R4H0</accession>
<dbReference type="GO" id="GO:0003724">
    <property type="term" value="F:RNA helicase activity"/>
    <property type="evidence" value="ECO:0007669"/>
    <property type="project" value="UniProtKB-EC"/>
</dbReference>
<dbReference type="Pfam" id="PF00271">
    <property type="entry name" value="Helicase_C"/>
    <property type="match status" value="1"/>
</dbReference>
<dbReference type="PROSITE" id="PS51192">
    <property type="entry name" value="HELICASE_ATP_BIND_1"/>
    <property type="match status" value="1"/>
</dbReference>
<organism evidence="17 18">
    <name type="scientific">Pichia kluyveri</name>
    <name type="common">Yeast</name>
    <dbReference type="NCBI Taxonomy" id="36015"/>
    <lineage>
        <taxon>Eukaryota</taxon>
        <taxon>Fungi</taxon>
        <taxon>Dikarya</taxon>
        <taxon>Ascomycota</taxon>
        <taxon>Saccharomycotina</taxon>
        <taxon>Pichiomycetes</taxon>
        <taxon>Pichiales</taxon>
        <taxon>Pichiaceae</taxon>
        <taxon>Pichia</taxon>
    </lineage>
</organism>
<feature type="domain" description="Helicase C-terminal" evidence="16">
    <location>
        <begin position="256"/>
        <end position="414"/>
    </location>
</feature>
<evidence type="ECO:0000256" key="1">
    <source>
        <dbReference type="ARBA" id="ARBA00004604"/>
    </source>
</evidence>
<dbReference type="Pfam" id="PF00270">
    <property type="entry name" value="DEAD"/>
    <property type="match status" value="1"/>
</dbReference>
<evidence type="ECO:0000256" key="10">
    <source>
        <dbReference type="ARBA" id="ARBA00023242"/>
    </source>
</evidence>
<evidence type="ECO:0000256" key="4">
    <source>
        <dbReference type="ARBA" id="ARBA00022741"/>
    </source>
</evidence>
<dbReference type="InterPro" id="IPR025313">
    <property type="entry name" value="SPB4-like_CTE"/>
</dbReference>
<evidence type="ECO:0000256" key="12">
    <source>
        <dbReference type="RuleBase" id="RU000492"/>
    </source>
</evidence>
<dbReference type="Pfam" id="PF23681">
    <property type="entry name" value="CTT_SPB4"/>
    <property type="match status" value="1"/>
</dbReference>
<dbReference type="Gene3D" id="3.40.50.300">
    <property type="entry name" value="P-loop containing nucleotide triphosphate hydrolases"/>
    <property type="match status" value="2"/>
</dbReference>
<evidence type="ECO:0000256" key="7">
    <source>
        <dbReference type="ARBA" id="ARBA00022840"/>
    </source>
</evidence>
<evidence type="ECO:0000256" key="9">
    <source>
        <dbReference type="ARBA" id="ARBA00023054"/>
    </source>
</evidence>
<keyword evidence="6 12" id="KW-0347">Helicase</keyword>
<dbReference type="PROSITE" id="PS51194">
    <property type="entry name" value="HELICASE_CTER"/>
    <property type="match status" value="1"/>
</dbReference>
<evidence type="ECO:0000256" key="8">
    <source>
        <dbReference type="ARBA" id="ARBA00022884"/>
    </source>
</evidence>
<evidence type="ECO:0000256" key="5">
    <source>
        <dbReference type="ARBA" id="ARBA00022801"/>
    </source>
</evidence>
<comment type="similarity">
    <text evidence="11">Belongs to the DEAD box helicase family. DDX55/SPB4 subfamily.</text>
</comment>
<keyword evidence="5 12" id="KW-0378">Hydrolase</keyword>
<dbReference type="EC" id="3.6.4.13" evidence="13"/>
<dbReference type="InterPro" id="IPR011545">
    <property type="entry name" value="DEAD/DEAH_box_helicase_dom"/>
</dbReference>
<keyword evidence="10" id="KW-0539">Nucleus</keyword>
<dbReference type="InterPro" id="IPR014001">
    <property type="entry name" value="Helicase_ATP-bd"/>
</dbReference>
<dbReference type="InterPro" id="IPR027417">
    <property type="entry name" value="P-loop_NTPase"/>
</dbReference>
<dbReference type="InterPro" id="IPR001650">
    <property type="entry name" value="Helicase_C-like"/>
</dbReference>
<dbReference type="PANTHER" id="PTHR24031">
    <property type="entry name" value="RNA HELICASE"/>
    <property type="match status" value="1"/>
</dbReference>
<feature type="region of interest" description="Disordered" evidence="14">
    <location>
        <begin position="595"/>
        <end position="614"/>
    </location>
</feature>
<dbReference type="SUPFAM" id="SSF52540">
    <property type="entry name" value="P-loop containing nucleoside triphosphate hydrolases"/>
    <property type="match status" value="1"/>
</dbReference>
<keyword evidence="18" id="KW-1185">Reference proteome</keyword>
<keyword evidence="4 12" id="KW-0547">Nucleotide-binding</keyword>
<dbReference type="SMART" id="SM01178">
    <property type="entry name" value="DUF4217"/>
    <property type="match status" value="1"/>
</dbReference>
<dbReference type="GO" id="GO:0005730">
    <property type="term" value="C:nucleolus"/>
    <property type="evidence" value="ECO:0007669"/>
    <property type="project" value="UniProtKB-SubCell"/>
</dbReference>
<evidence type="ECO:0000256" key="11">
    <source>
        <dbReference type="ARBA" id="ARBA00038002"/>
    </source>
</evidence>
<evidence type="ECO:0000256" key="13">
    <source>
        <dbReference type="RuleBase" id="RU365068"/>
    </source>
</evidence>
<dbReference type="GO" id="GO:0006364">
    <property type="term" value="P:rRNA processing"/>
    <property type="evidence" value="ECO:0007669"/>
    <property type="project" value="UniProtKB-KW"/>
</dbReference>
<reference evidence="17 18" key="1">
    <citation type="journal article" date="2023" name="Elife">
        <title>Identification of key yeast species and microbe-microbe interactions impacting larval growth of Drosophila in the wild.</title>
        <authorList>
            <person name="Mure A."/>
            <person name="Sugiura Y."/>
            <person name="Maeda R."/>
            <person name="Honda K."/>
            <person name="Sakurai N."/>
            <person name="Takahashi Y."/>
            <person name="Watada M."/>
            <person name="Katoh T."/>
            <person name="Gotoh A."/>
            <person name="Gotoh Y."/>
            <person name="Taniguchi I."/>
            <person name="Nakamura K."/>
            <person name="Hayashi T."/>
            <person name="Katayama T."/>
            <person name="Uemura T."/>
            <person name="Hattori Y."/>
        </authorList>
    </citation>
    <scope>NUCLEOTIDE SEQUENCE [LARGE SCALE GENOMIC DNA]</scope>
    <source>
        <strain evidence="17 18">PK-24</strain>
    </source>
</reference>
<protein>
    <recommendedName>
        <fullName evidence="13">ATP-dependent RNA helicase</fullName>
        <ecNumber evidence="13">3.6.4.13</ecNumber>
    </recommendedName>
</protein>
<dbReference type="SMART" id="SM00487">
    <property type="entry name" value="DEXDc"/>
    <property type="match status" value="1"/>
</dbReference>
<evidence type="ECO:0000259" key="16">
    <source>
        <dbReference type="PROSITE" id="PS51194"/>
    </source>
</evidence>
<proteinExistence type="inferred from homology"/>
<evidence type="ECO:0000313" key="17">
    <source>
        <dbReference type="EMBL" id="GMM45862.1"/>
    </source>
</evidence>
<dbReference type="PROSITE" id="PS00039">
    <property type="entry name" value="DEAD_ATP_HELICASE"/>
    <property type="match status" value="1"/>
</dbReference>
<gene>
    <name evidence="17" type="ORF">DAPK24_024370</name>
</gene>